<organism evidence="3 4">
    <name type="scientific">Hymenobacter lucidus</name>
    <dbReference type="NCBI Taxonomy" id="2880930"/>
    <lineage>
        <taxon>Bacteria</taxon>
        <taxon>Pseudomonadati</taxon>
        <taxon>Bacteroidota</taxon>
        <taxon>Cytophagia</taxon>
        <taxon>Cytophagales</taxon>
        <taxon>Hymenobacteraceae</taxon>
        <taxon>Hymenobacter</taxon>
    </lineage>
</organism>
<dbReference type="SUPFAM" id="SSF50370">
    <property type="entry name" value="Ricin B-like lectins"/>
    <property type="match status" value="2"/>
</dbReference>
<sequence>MKQHNYLSSLLLAIAIWLLLPAVAQAQFRIQEGKVYKLTNRHSGMVLEIGGATGVPLTQGAYANQWPYIGTANQQWQFKYDGRYWQIINRGSGQALEIGGGYPQPSGAKANQWPYVSGARSEQWLFRSGSGVDNIYIFGTTASTDQVLEIGGTPAQKTAAGTYANQWTYIAGNYSQQWIVEEIPQIYDSTVFQLQNVASNKVLEIGNASTVAGKQAHQWTNVTPATSVGLAHQQWYLHYIDAGEYVMVNRYSGLALEVESYDNGARITQQPYTGYFDQRWELVPACVGPVACNTYYLKNILTQKVLEIGGGPSVYYNDGAVANQWDFAYTDNQKWTLIFDADARGTNGGHVLATGSKASKATQQALQLYPNPASSQLTLTVGGSHELVSVKITDVRGVLTTARYQGNGQVDVASLAPGLYFVTVFDGKQEYKQKFVKE</sequence>
<keyword evidence="4" id="KW-1185">Reference proteome</keyword>
<dbReference type="CDD" id="cd00161">
    <property type="entry name" value="beta-trefoil_Ricin-like"/>
    <property type="match status" value="3"/>
</dbReference>
<dbReference type="RefSeq" id="WP_226174696.1">
    <property type="nucleotide sequence ID" value="NZ_JAJADR010000002.1"/>
</dbReference>
<feature type="domain" description="Ricin B lectin" evidence="2">
    <location>
        <begin position="33"/>
        <end position="181"/>
    </location>
</feature>
<dbReference type="Gene3D" id="2.80.10.50">
    <property type="match status" value="3"/>
</dbReference>
<dbReference type="PROSITE" id="PS50231">
    <property type="entry name" value="RICIN_B_LECTIN"/>
    <property type="match status" value="2"/>
</dbReference>
<dbReference type="InterPro" id="IPR000772">
    <property type="entry name" value="Ricin_B_lectin"/>
</dbReference>
<feature type="domain" description="Ricin B lectin" evidence="2">
    <location>
        <begin position="189"/>
        <end position="338"/>
    </location>
</feature>
<proteinExistence type="predicted"/>
<dbReference type="Proteomes" id="UP001165296">
    <property type="component" value="Unassembled WGS sequence"/>
</dbReference>
<feature type="signal peptide" evidence="1">
    <location>
        <begin position="1"/>
        <end position="26"/>
    </location>
</feature>
<dbReference type="Pfam" id="PF14200">
    <property type="entry name" value="RicinB_lectin_2"/>
    <property type="match status" value="3"/>
</dbReference>
<evidence type="ECO:0000313" key="3">
    <source>
        <dbReference type="EMBL" id="MCB2408066.1"/>
    </source>
</evidence>
<dbReference type="SMART" id="SM00458">
    <property type="entry name" value="RICIN"/>
    <property type="match status" value="2"/>
</dbReference>
<feature type="chain" id="PRO_5046742148" evidence="1">
    <location>
        <begin position="27"/>
        <end position="438"/>
    </location>
</feature>
<dbReference type="Pfam" id="PF18962">
    <property type="entry name" value="Por_Secre_tail"/>
    <property type="match status" value="1"/>
</dbReference>
<evidence type="ECO:0000256" key="1">
    <source>
        <dbReference type="SAM" id="SignalP"/>
    </source>
</evidence>
<dbReference type="EMBL" id="JAJADR010000002">
    <property type="protein sequence ID" value="MCB2408066.1"/>
    <property type="molecule type" value="Genomic_DNA"/>
</dbReference>
<dbReference type="NCBIfam" id="TIGR04183">
    <property type="entry name" value="Por_Secre_tail"/>
    <property type="match status" value="1"/>
</dbReference>
<keyword evidence="1" id="KW-0732">Signal</keyword>
<comment type="caution">
    <text evidence="3">The sequence shown here is derived from an EMBL/GenBank/DDBJ whole genome shotgun (WGS) entry which is preliminary data.</text>
</comment>
<accession>A0ABS8ATM7</accession>
<protein>
    <submittedName>
        <fullName evidence="3">RICIN domain-containing protein</fullName>
    </submittedName>
</protein>
<evidence type="ECO:0000259" key="2">
    <source>
        <dbReference type="SMART" id="SM00458"/>
    </source>
</evidence>
<dbReference type="InterPro" id="IPR026444">
    <property type="entry name" value="Secre_tail"/>
</dbReference>
<reference evidence="3" key="1">
    <citation type="submission" date="2021-10" db="EMBL/GenBank/DDBJ databases">
        <authorList>
            <person name="Dean J.D."/>
            <person name="Kim M.K."/>
            <person name="Newey C.N."/>
            <person name="Stoker T.S."/>
            <person name="Thompson D.W."/>
            <person name="Grose J.H."/>
        </authorList>
    </citation>
    <scope>NUCLEOTIDE SEQUENCE</scope>
    <source>
        <strain evidence="3">BT178</strain>
    </source>
</reference>
<name>A0ABS8ATM7_9BACT</name>
<dbReference type="InterPro" id="IPR035992">
    <property type="entry name" value="Ricin_B-like_lectins"/>
</dbReference>
<gene>
    <name evidence="3" type="ORF">LGH74_08760</name>
</gene>
<evidence type="ECO:0000313" key="4">
    <source>
        <dbReference type="Proteomes" id="UP001165296"/>
    </source>
</evidence>